<evidence type="ECO:0000256" key="3">
    <source>
        <dbReference type="ARBA" id="ARBA00022490"/>
    </source>
</evidence>
<keyword evidence="8" id="KW-1185">Reference proteome</keyword>
<reference evidence="7 8" key="1">
    <citation type="journal article" date="2023" name="G3 (Bethesda)">
        <title>A chromosome-length genome assembly and annotation of blackberry (Rubus argutus, cv. 'Hillquist').</title>
        <authorList>
            <person name="Bruna T."/>
            <person name="Aryal R."/>
            <person name="Dudchenko O."/>
            <person name="Sargent D.J."/>
            <person name="Mead D."/>
            <person name="Buti M."/>
            <person name="Cavallini A."/>
            <person name="Hytonen T."/>
            <person name="Andres J."/>
            <person name="Pham M."/>
            <person name="Weisz D."/>
            <person name="Mascagni F."/>
            <person name="Usai G."/>
            <person name="Natali L."/>
            <person name="Bassil N."/>
            <person name="Fernandez G.E."/>
            <person name="Lomsadze A."/>
            <person name="Armour M."/>
            <person name="Olukolu B."/>
            <person name="Poorten T."/>
            <person name="Britton C."/>
            <person name="Davik J."/>
            <person name="Ashrafi H."/>
            <person name="Aiden E.L."/>
            <person name="Borodovsky M."/>
            <person name="Worthington M."/>
        </authorList>
    </citation>
    <scope>NUCLEOTIDE SEQUENCE [LARGE SCALE GENOMIC DNA]</scope>
    <source>
        <strain evidence="7">PI 553951</strain>
    </source>
</reference>
<dbReference type="InterPro" id="IPR009675">
    <property type="entry name" value="TPX2_fam"/>
</dbReference>
<dbReference type="GO" id="GO:0060236">
    <property type="term" value="P:regulation of mitotic spindle organization"/>
    <property type="evidence" value="ECO:0007669"/>
    <property type="project" value="InterPro"/>
</dbReference>
<organism evidence="7 8">
    <name type="scientific">Rubus argutus</name>
    <name type="common">Southern blackberry</name>
    <dbReference type="NCBI Taxonomy" id="59490"/>
    <lineage>
        <taxon>Eukaryota</taxon>
        <taxon>Viridiplantae</taxon>
        <taxon>Streptophyta</taxon>
        <taxon>Embryophyta</taxon>
        <taxon>Tracheophyta</taxon>
        <taxon>Spermatophyta</taxon>
        <taxon>Magnoliopsida</taxon>
        <taxon>eudicotyledons</taxon>
        <taxon>Gunneridae</taxon>
        <taxon>Pentapetalae</taxon>
        <taxon>rosids</taxon>
        <taxon>fabids</taxon>
        <taxon>Rosales</taxon>
        <taxon>Rosaceae</taxon>
        <taxon>Rosoideae</taxon>
        <taxon>Rosoideae incertae sedis</taxon>
        <taxon>Rubus</taxon>
    </lineage>
</organism>
<comment type="caution">
    <text evidence="7">The sequence shown here is derived from an EMBL/GenBank/DDBJ whole genome shotgun (WGS) entry which is preliminary data.</text>
</comment>
<dbReference type="Proteomes" id="UP001457282">
    <property type="component" value="Unassembled WGS sequence"/>
</dbReference>
<comment type="subcellular location">
    <subcellularLocation>
        <location evidence="1">Cytoplasm</location>
        <location evidence="1">Cytoskeleton</location>
    </subcellularLocation>
</comment>
<dbReference type="PANTHER" id="PTHR14326:SF39">
    <property type="entry name" value="TPX2 (TARGETING PROTEIN FOR XKLP2) PROTEIN FAMILY"/>
    <property type="match status" value="1"/>
</dbReference>
<dbReference type="AlphaFoldDB" id="A0AAW1YQ36"/>
<dbReference type="GO" id="GO:0005880">
    <property type="term" value="C:nuclear microtubule"/>
    <property type="evidence" value="ECO:0007669"/>
    <property type="project" value="TreeGrafter"/>
</dbReference>
<dbReference type="GO" id="GO:0008017">
    <property type="term" value="F:microtubule binding"/>
    <property type="evidence" value="ECO:0007669"/>
    <property type="project" value="TreeGrafter"/>
</dbReference>
<protein>
    <recommendedName>
        <fullName evidence="6">TPX2 C-terminal domain-containing protein</fullName>
    </recommendedName>
</protein>
<evidence type="ECO:0000256" key="1">
    <source>
        <dbReference type="ARBA" id="ARBA00004245"/>
    </source>
</evidence>
<dbReference type="EMBL" id="JBEDUW010000001">
    <property type="protein sequence ID" value="KAK9950791.1"/>
    <property type="molecule type" value="Genomic_DNA"/>
</dbReference>
<evidence type="ECO:0000256" key="5">
    <source>
        <dbReference type="ARBA" id="ARBA00023212"/>
    </source>
</evidence>
<dbReference type="GO" id="GO:0005819">
    <property type="term" value="C:spindle"/>
    <property type="evidence" value="ECO:0007669"/>
    <property type="project" value="InterPro"/>
</dbReference>
<dbReference type="GO" id="GO:0030295">
    <property type="term" value="F:protein kinase activator activity"/>
    <property type="evidence" value="ECO:0007669"/>
    <property type="project" value="TreeGrafter"/>
</dbReference>
<proteinExistence type="inferred from homology"/>
<feature type="domain" description="TPX2 C-terminal" evidence="6">
    <location>
        <begin position="53"/>
        <end position="127"/>
    </location>
</feature>
<dbReference type="PANTHER" id="PTHR14326">
    <property type="entry name" value="TARGETING PROTEIN FOR XKLP2"/>
    <property type="match status" value="1"/>
</dbReference>
<comment type="similarity">
    <text evidence="2">Belongs to the TPX2 family.</text>
</comment>
<gene>
    <name evidence="7" type="ORF">M0R45_006260</name>
</gene>
<name>A0AAW1YQ36_RUBAR</name>
<dbReference type="InterPro" id="IPR027329">
    <property type="entry name" value="TPX2_C"/>
</dbReference>
<dbReference type="GO" id="GO:0090307">
    <property type="term" value="P:mitotic spindle assembly"/>
    <property type="evidence" value="ECO:0007669"/>
    <property type="project" value="TreeGrafter"/>
</dbReference>
<evidence type="ECO:0000313" key="7">
    <source>
        <dbReference type="EMBL" id="KAK9950791.1"/>
    </source>
</evidence>
<evidence type="ECO:0000256" key="2">
    <source>
        <dbReference type="ARBA" id="ARBA00005885"/>
    </source>
</evidence>
<evidence type="ECO:0000256" key="4">
    <source>
        <dbReference type="ARBA" id="ARBA00022701"/>
    </source>
</evidence>
<keyword evidence="3" id="KW-0963">Cytoplasm</keyword>
<dbReference type="Pfam" id="PF06886">
    <property type="entry name" value="TPX2"/>
    <property type="match status" value="1"/>
</dbReference>
<sequence>METKAHTKSNFKYVKTTSPSHSAVSSWSLNSGGMAAYQIKSPTKENTKPQEVKLHTQQRATKRAMFNYMVAAKLSILQQRRKQEEMLDKMIEQEEIRLLRKEMIPRAQLMPFFDKPFIPQRSSRPLTIPREPSCMMSRKCFTSISGTPIYSFQQTTQAPIK</sequence>
<accession>A0AAW1YQ36</accession>
<evidence type="ECO:0000313" key="8">
    <source>
        <dbReference type="Proteomes" id="UP001457282"/>
    </source>
</evidence>
<evidence type="ECO:0000259" key="6">
    <source>
        <dbReference type="Pfam" id="PF06886"/>
    </source>
</evidence>
<keyword evidence="4" id="KW-0493">Microtubule</keyword>
<keyword evidence="5" id="KW-0206">Cytoskeleton</keyword>